<keyword evidence="3" id="KW-1185">Reference proteome</keyword>
<dbReference type="AlphaFoldDB" id="A0A9P7DJ52"/>
<evidence type="ECO:0000313" key="3">
    <source>
        <dbReference type="Proteomes" id="UP000807769"/>
    </source>
</evidence>
<sequence length="65" mass="7120">MSDTSSSKPFKVLKPADFDGSKEAFVVWWTCLTTATALYPVLMLSRLMPSPLMLPLARSALSRSA</sequence>
<organism evidence="2 3">
    <name type="scientific">Suillus subaureus</name>
    <dbReference type="NCBI Taxonomy" id="48587"/>
    <lineage>
        <taxon>Eukaryota</taxon>
        <taxon>Fungi</taxon>
        <taxon>Dikarya</taxon>
        <taxon>Basidiomycota</taxon>
        <taxon>Agaricomycotina</taxon>
        <taxon>Agaricomycetes</taxon>
        <taxon>Agaricomycetidae</taxon>
        <taxon>Boletales</taxon>
        <taxon>Suillineae</taxon>
        <taxon>Suillaceae</taxon>
        <taxon>Suillus</taxon>
    </lineage>
</organism>
<protein>
    <submittedName>
        <fullName evidence="2">Uncharacterized protein</fullName>
    </submittedName>
</protein>
<accession>A0A9P7DJ52</accession>
<gene>
    <name evidence="2" type="ORF">BJ212DRAFT_1489849</name>
</gene>
<reference evidence="2" key="1">
    <citation type="journal article" date="2020" name="New Phytol.">
        <title>Comparative genomics reveals dynamic genome evolution in host specialist ectomycorrhizal fungi.</title>
        <authorList>
            <person name="Lofgren L.A."/>
            <person name="Nguyen N.H."/>
            <person name="Vilgalys R."/>
            <person name="Ruytinx J."/>
            <person name="Liao H.L."/>
            <person name="Branco S."/>
            <person name="Kuo A."/>
            <person name="LaButti K."/>
            <person name="Lipzen A."/>
            <person name="Andreopoulos W."/>
            <person name="Pangilinan J."/>
            <person name="Riley R."/>
            <person name="Hundley H."/>
            <person name="Na H."/>
            <person name="Barry K."/>
            <person name="Grigoriev I.V."/>
            <person name="Stajich J.E."/>
            <person name="Kennedy P.G."/>
        </authorList>
    </citation>
    <scope>NUCLEOTIDE SEQUENCE</scope>
    <source>
        <strain evidence="2">MN1</strain>
    </source>
</reference>
<feature type="transmembrane region" description="Helical" evidence="1">
    <location>
        <begin position="25"/>
        <end position="44"/>
    </location>
</feature>
<keyword evidence="1" id="KW-0472">Membrane</keyword>
<proteinExistence type="predicted"/>
<name>A0A9P7DJ52_9AGAM</name>
<evidence type="ECO:0000256" key="1">
    <source>
        <dbReference type="SAM" id="Phobius"/>
    </source>
</evidence>
<dbReference type="RefSeq" id="XP_041185190.1">
    <property type="nucleotide sequence ID" value="XM_041341438.1"/>
</dbReference>
<keyword evidence="1" id="KW-0812">Transmembrane</keyword>
<comment type="caution">
    <text evidence="2">The sequence shown here is derived from an EMBL/GenBank/DDBJ whole genome shotgun (WGS) entry which is preliminary data.</text>
</comment>
<dbReference type="Proteomes" id="UP000807769">
    <property type="component" value="Unassembled WGS sequence"/>
</dbReference>
<dbReference type="OrthoDB" id="2681631at2759"/>
<dbReference type="GeneID" id="64635454"/>
<dbReference type="EMBL" id="JABBWG010000341">
    <property type="protein sequence ID" value="KAG1794999.1"/>
    <property type="molecule type" value="Genomic_DNA"/>
</dbReference>
<keyword evidence="1" id="KW-1133">Transmembrane helix</keyword>
<evidence type="ECO:0000313" key="2">
    <source>
        <dbReference type="EMBL" id="KAG1794999.1"/>
    </source>
</evidence>